<evidence type="ECO:0000313" key="4">
    <source>
        <dbReference type="EMBL" id="MDE49054.1"/>
    </source>
</evidence>
<feature type="region of interest" description="Disordered" evidence="1">
    <location>
        <begin position="211"/>
        <end position="247"/>
    </location>
</feature>
<feature type="compositionally biased region" description="Low complexity" evidence="1">
    <location>
        <begin position="211"/>
        <end position="231"/>
    </location>
</feature>
<feature type="compositionally biased region" description="Polar residues" evidence="1">
    <location>
        <begin position="279"/>
        <end position="315"/>
    </location>
</feature>
<feature type="region of interest" description="Disordered" evidence="1">
    <location>
        <begin position="15"/>
        <end position="57"/>
    </location>
</feature>
<dbReference type="SMART" id="SM00703">
    <property type="entry name" value="NRF"/>
    <property type="match status" value="1"/>
</dbReference>
<name>A0A6G1SEX8_9ACAR</name>
<evidence type="ECO:0000259" key="3">
    <source>
        <dbReference type="SMART" id="SM00703"/>
    </source>
</evidence>
<accession>A0A6G1SEX8</accession>
<dbReference type="InterPro" id="IPR006621">
    <property type="entry name" value="Nose-resist-to-fluoxetine_N"/>
</dbReference>
<dbReference type="Pfam" id="PF20146">
    <property type="entry name" value="NRF"/>
    <property type="match status" value="1"/>
</dbReference>
<dbReference type="PANTHER" id="PTHR11161:SF0">
    <property type="entry name" value="O-ACYLTRANSFERASE LIKE PROTEIN"/>
    <property type="match status" value="1"/>
</dbReference>
<feature type="transmembrane region" description="Helical" evidence="2">
    <location>
        <begin position="584"/>
        <end position="602"/>
    </location>
</feature>
<feature type="transmembrane region" description="Helical" evidence="2">
    <location>
        <begin position="155"/>
        <end position="176"/>
    </location>
</feature>
<feature type="compositionally biased region" description="Low complexity" evidence="1">
    <location>
        <begin position="268"/>
        <end position="278"/>
    </location>
</feature>
<evidence type="ECO:0000256" key="2">
    <source>
        <dbReference type="SAM" id="Phobius"/>
    </source>
</evidence>
<dbReference type="PANTHER" id="PTHR11161">
    <property type="entry name" value="O-ACYLTRANSFERASE"/>
    <property type="match status" value="1"/>
</dbReference>
<feature type="transmembrane region" description="Helical" evidence="2">
    <location>
        <begin position="1266"/>
        <end position="1287"/>
    </location>
</feature>
<feature type="compositionally biased region" description="Low complexity" evidence="1">
    <location>
        <begin position="317"/>
        <end position="334"/>
    </location>
</feature>
<evidence type="ECO:0000256" key="1">
    <source>
        <dbReference type="SAM" id="MobiDB-lite"/>
    </source>
</evidence>
<feature type="transmembrane region" description="Helical" evidence="2">
    <location>
        <begin position="1165"/>
        <end position="1185"/>
    </location>
</feature>
<protein>
    <submittedName>
        <fullName evidence="4">Nose resistant to fluoxetine protein 6</fullName>
    </submittedName>
</protein>
<feature type="transmembrane region" description="Helical" evidence="2">
    <location>
        <begin position="949"/>
        <end position="969"/>
    </location>
</feature>
<organism evidence="4">
    <name type="scientific">Aceria tosichella</name>
    <name type="common">wheat curl mite</name>
    <dbReference type="NCBI Taxonomy" id="561515"/>
    <lineage>
        <taxon>Eukaryota</taxon>
        <taxon>Metazoa</taxon>
        <taxon>Ecdysozoa</taxon>
        <taxon>Arthropoda</taxon>
        <taxon>Chelicerata</taxon>
        <taxon>Arachnida</taxon>
        <taxon>Acari</taxon>
        <taxon>Acariformes</taxon>
        <taxon>Trombidiformes</taxon>
        <taxon>Prostigmata</taxon>
        <taxon>Eupodina</taxon>
        <taxon>Eriophyoidea</taxon>
        <taxon>Eriophyidae</taxon>
        <taxon>Eriophyinae</taxon>
        <taxon>Aceriini</taxon>
        <taxon>Aceria</taxon>
    </lineage>
</organism>
<keyword evidence="2" id="KW-0472">Membrane</keyword>
<feature type="domain" description="Nose resistant-to-fluoxetine protein N-terminal" evidence="3">
    <location>
        <begin position="412"/>
        <end position="568"/>
    </location>
</feature>
<keyword evidence="2" id="KW-0812">Transmembrane</keyword>
<feature type="compositionally biased region" description="Polar residues" evidence="1">
    <location>
        <begin position="680"/>
        <end position="712"/>
    </location>
</feature>
<feature type="transmembrane region" description="Helical" evidence="2">
    <location>
        <begin position="866"/>
        <end position="890"/>
    </location>
</feature>
<reference evidence="4" key="1">
    <citation type="submission" date="2018-10" db="EMBL/GenBank/DDBJ databases">
        <title>Transcriptome assembly of Aceria tosichella (Wheat curl mite) Type 2.</title>
        <authorList>
            <person name="Scully E.D."/>
            <person name="Geib S.M."/>
            <person name="Palmer N.A."/>
            <person name="Gupta A.K."/>
            <person name="Sarath G."/>
            <person name="Tatineni S."/>
        </authorList>
    </citation>
    <scope>NUCLEOTIDE SEQUENCE</scope>
    <source>
        <strain evidence="4">LincolnNE</strain>
    </source>
</reference>
<feature type="region of interest" description="Disordered" evidence="1">
    <location>
        <begin position="667"/>
        <end position="712"/>
    </location>
</feature>
<feature type="compositionally biased region" description="Polar residues" evidence="1">
    <location>
        <begin position="232"/>
        <end position="247"/>
    </location>
</feature>
<feature type="transmembrane region" description="Helical" evidence="2">
    <location>
        <begin position="826"/>
        <end position="846"/>
    </location>
</feature>
<dbReference type="EMBL" id="GGYP01004283">
    <property type="protein sequence ID" value="MDE49054.1"/>
    <property type="molecule type" value="Transcribed_RNA"/>
</dbReference>
<dbReference type="InterPro" id="IPR052728">
    <property type="entry name" value="O2_lipid_transport_reg"/>
</dbReference>
<gene>
    <name evidence="4" type="primary">nrf-6_29</name>
    <name evidence="4" type="ORF">g.11769</name>
</gene>
<feature type="transmembrane region" description="Helical" evidence="2">
    <location>
        <begin position="1086"/>
        <end position="1108"/>
    </location>
</feature>
<keyword evidence="2" id="KW-1133">Transmembrane helix</keyword>
<feature type="region of interest" description="Disordered" evidence="1">
    <location>
        <begin position="268"/>
        <end position="377"/>
    </location>
</feature>
<feature type="transmembrane region" description="Helical" evidence="2">
    <location>
        <begin position="1013"/>
        <end position="1032"/>
    </location>
</feature>
<sequence length="1405" mass="153850">MAPATTSNNNYKTVWRRWAPNESRGPTASPLLSVGQSSLSISRHSHRRRSHGAEQERVATATTTTCLVAESGRVADPPQPTSDELENSVSIGTLGSRLLARAEPGRFRCQCLKRQQSLSSSWKVDRCCLVTATCCGSSRSLRASLFPFRGGGSRCLLFSKLPLVLFAVFLLSFLTIHTSTHHLLVEARSIDGSAPPNGRIDTIKLSHSSIADSNNNSSQQAASNSSGIGSQFAAQQTNGSAPTASPKSISTEAISDLIERVTSVLFSTTTPTTSRPSSGEQSSTVSSLELSNTVSNDQLHETTTPVSTTPNSKQEPTTHGDTTTTTISTTITTTEASDLDEDEQDGSSGAGNDDNDAEDCQGLSSGPSAPGKGPTDNERLVNLQACLQKKIKKQLMSSARSSMELFDQLSLSGACSASLMNAMSSLGELKSFAFKFLDASAKIPSGVMSGLLSDFGDFEQCLSIRSNPLIEPQDELEEGGYSGKYCLVNVKMRYRIQLGPNATAPEGIYPDGVLWDELVRHYWTSNSSKGVQVGVCVPSKCNRDDLEQILNLTAESYHVHGELGICQDSNDLRRQQEPDQVQQVIIYAFLAIFALNLLGTCLTRRYHTVAGDPMQAAWDLELDKSGTGTSKLATKLLACFSIQRNWHIFLGDRLLGGSSHRDTNGSTMGVPIDNLDGLSPDSTLTNRRPNNKSSRWSISLSSDTMDTRGTSGTQCIEPTIVGGCESHTSFSGSFLNSSGSSGADLISSGGISNELKKPDHNGLEFIDGQPAMASFQPLTVKIVSAEAGCVHPFRSTNNTKLKTATTTVGNSKLGPSHRTIQLGHLWGLKLLVIIWITVGHSFLYPSANNYQHYRSIINMKITRNSVWFATTNFILGIDMLLYMTGLTFVYKLAGRRSCRRNHHQIRVSDTTNIITNLQQQQATSRSPQTHFVASHKVGFKIVRFIMRKVLRFWPTYLSVIALAIVLPLVSSGPMWPEMVSRRLGETCRANWWANLLMINNFLDASRVCLPSSWFISVIMQCFLIGSGIVALANRRSQQVAMVVTGSLICLSSSISFWLAYTSKLNAPAIRMDESFVMELDDNIFRMYTSTLNNLGPFLVGMLGGFILLKWKATATKCSAAILKRPTAETDVHKQEDISSGSSGFASSSFSPIVERLSNLMFELNLAFAMALVALVVLSSVFFTSYTPFWSALYWSCHRVGWALVTGYLIHQCATGKWHLIRELLSLSTFIPLGRLIFIAYLVYPMFIHIHSGLVRDGLHVSLYNMLNIYITRLVMSFALALVLHLLIELPFCSLEETLLSAWLQQRRKRRLVRRRRGSSPTGNQQAGYKTDELIHTQGQRATLQTERYTGDRQEASLAGDGVAPSEPLLAMAPNSDTEIARVIEPVRQLAFERQETTETVLSANE</sequence>
<proteinExistence type="predicted"/>
<feature type="transmembrane region" description="Helical" evidence="2">
    <location>
        <begin position="1039"/>
        <end position="1060"/>
    </location>
</feature>
<feature type="transmembrane region" description="Helical" evidence="2">
    <location>
        <begin position="1222"/>
        <end position="1246"/>
    </location>
</feature>